<dbReference type="PROSITE" id="PS51093">
    <property type="entry name" value="PTS_EIIA_TYPE_1"/>
    <property type="match status" value="1"/>
</dbReference>
<feature type="transmembrane region" description="Helical" evidence="11">
    <location>
        <begin position="287"/>
        <end position="310"/>
    </location>
</feature>
<evidence type="ECO:0000313" key="16">
    <source>
        <dbReference type="Proteomes" id="UP000184512"/>
    </source>
</evidence>
<dbReference type="STRING" id="1123357.SAMN02745244_02094"/>
<dbReference type="InterPro" id="IPR001996">
    <property type="entry name" value="PTS_IIB_1"/>
</dbReference>
<keyword evidence="3" id="KW-1003">Cell membrane</keyword>
<dbReference type="InterPro" id="IPR036878">
    <property type="entry name" value="Glu_permease_IIB"/>
</dbReference>
<organism evidence="15 16">
    <name type="scientific">Tessaracoccus bendigoensis DSM 12906</name>
    <dbReference type="NCBI Taxonomy" id="1123357"/>
    <lineage>
        <taxon>Bacteria</taxon>
        <taxon>Bacillati</taxon>
        <taxon>Actinomycetota</taxon>
        <taxon>Actinomycetes</taxon>
        <taxon>Propionibacteriales</taxon>
        <taxon>Propionibacteriaceae</taxon>
        <taxon>Tessaracoccus</taxon>
    </lineage>
</organism>
<evidence type="ECO:0000259" key="12">
    <source>
        <dbReference type="PROSITE" id="PS51093"/>
    </source>
</evidence>
<feature type="transmembrane region" description="Helical" evidence="11">
    <location>
        <begin position="322"/>
        <end position="342"/>
    </location>
</feature>
<evidence type="ECO:0000259" key="13">
    <source>
        <dbReference type="PROSITE" id="PS51098"/>
    </source>
</evidence>
<dbReference type="GO" id="GO:0090589">
    <property type="term" value="F:protein-phosphocysteine-trehalose phosphotransferase system transporter activity"/>
    <property type="evidence" value="ECO:0007669"/>
    <property type="project" value="TreeGrafter"/>
</dbReference>
<evidence type="ECO:0000259" key="14">
    <source>
        <dbReference type="PROSITE" id="PS51103"/>
    </source>
</evidence>
<keyword evidence="7 11" id="KW-0812">Transmembrane</keyword>
<keyword evidence="16" id="KW-1185">Reference proteome</keyword>
<evidence type="ECO:0000256" key="5">
    <source>
        <dbReference type="ARBA" id="ARBA00022679"/>
    </source>
</evidence>
<evidence type="ECO:0000256" key="6">
    <source>
        <dbReference type="ARBA" id="ARBA00022683"/>
    </source>
</evidence>
<evidence type="ECO:0000256" key="1">
    <source>
        <dbReference type="ARBA" id="ARBA00004651"/>
    </source>
</evidence>
<dbReference type="InterPro" id="IPR013013">
    <property type="entry name" value="PTS_EIIC_1"/>
</dbReference>
<comment type="subcellular location">
    <subcellularLocation>
        <location evidence="1">Cell membrane</location>
        <topology evidence="1">Multi-pass membrane protein</topology>
    </subcellularLocation>
</comment>
<evidence type="ECO:0000256" key="10">
    <source>
        <dbReference type="PROSITE-ProRule" id="PRU00421"/>
    </source>
</evidence>
<proteinExistence type="predicted"/>
<feature type="transmembrane region" description="Helical" evidence="11">
    <location>
        <begin position="349"/>
        <end position="379"/>
    </location>
</feature>
<evidence type="ECO:0000256" key="2">
    <source>
        <dbReference type="ARBA" id="ARBA00022448"/>
    </source>
</evidence>
<feature type="transmembrane region" description="Helical" evidence="11">
    <location>
        <begin position="113"/>
        <end position="132"/>
    </location>
</feature>
<evidence type="ECO:0000256" key="3">
    <source>
        <dbReference type="ARBA" id="ARBA00022475"/>
    </source>
</evidence>
<feature type="transmembrane region" description="Helical" evidence="11">
    <location>
        <begin position="246"/>
        <end position="275"/>
    </location>
</feature>
<dbReference type="Proteomes" id="UP000184512">
    <property type="component" value="Unassembled WGS sequence"/>
</dbReference>
<dbReference type="AlphaFoldDB" id="A0A1M6HWN8"/>
<dbReference type="GO" id="GO:0009401">
    <property type="term" value="P:phosphoenolpyruvate-dependent sugar phosphotransferase system"/>
    <property type="evidence" value="ECO:0007669"/>
    <property type="project" value="UniProtKB-KW"/>
</dbReference>
<feature type="domain" description="PTS EIIA type-1" evidence="12">
    <location>
        <begin position="466"/>
        <end position="570"/>
    </location>
</feature>
<dbReference type="PROSITE" id="PS00371">
    <property type="entry name" value="PTS_EIIA_TYPE_1_HIS"/>
    <property type="match status" value="1"/>
</dbReference>
<feature type="transmembrane region" description="Helical" evidence="11">
    <location>
        <begin position="213"/>
        <end position="240"/>
    </location>
</feature>
<feature type="domain" description="PTS EIIC type-1" evidence="14">
    <location>
        <begin position="74"/>
        <end position="425"/>
    </location>
</feature>
<dbReference type="Pfam" id="PF00358">
    <property type="entry name" value="PTS_EIIA_1"/>
    <property type="match status" value="1"/>
</dbReference>
<keyword evidence="6" id="KW-0598">Phosphotransferase system</keyword>
<name>A0A1M6HWN8_9ACTN</name>
<dbReference type="Gene3D" id="2.70.70.10">
    <property type="entry name" value="Glucose Permease (Domain IIA)"/>
    <property type="match status" value="1"/>
</dbReference>
<evidence type="ECO:0000256" key="8">
    <source>
        <dbReference type="ARBA" id="ARBA00022989"/>
    </source>
</evidence>
<dbReference type="InterPro" id="IPR050558">
    <property type="entry name" value="PTS_Sugar-Specific_Components"/>
</dbReference>
<dbReference type="PANTHER" id="PTHR30175">
    <property type="entry name" value="PHOSPHOTRANSFERASE SYSTEM TRANSPORT PROTEIN"/>
    <property type="match status" value="1"/>
</dbReference>
<keyword evidence="4" id="KW-0762">Sugar transport</keyword>
<evidence type="ECO:0000313" key="15">
    <source>
        <dbReference type="EMBL" id="SHJ26659.1"/>
    </source>
</evidence>
<dbReference type="PANTHER" id="PTHR30175:SF1">
    <property type="entry name" value="PTS SYSTEM ARBUTIN-, CELLOBIOSE-, AND SALICIN-SPECIFIC EIIBC COMPONENT-RELATED"/>
    <property type="match status" value="1"/>
</dbReference>
<feature type="transmembrane region" description="Helical" evidence="11">
    <location>
        <begin position="391"/>
        <end position="413"/>
    </location>
</feature>
<evidence type="ECO:0000256" key="7">
    <source>
        <dbReference type="ARBA" id="ARBA00022692"/>
    </source>
</evidence>
<feature type="domain" description="PTS EIIB type-1" evidence="13">
    <location>
        <begin position="1"/>
        <end position="55"/>
    </location>
</feature>
<dbReference type="InterPro" id="IPR011055">
    <property type="entry name" value="Dup_hybrid_motif"/>
</dbReference>
<accession>A0A1M6HWN8</accession>
<dbReference type="InterPro" id="IPR011297">
    <property type="entry name" value="PTS_IIABC_b_glu"/>
</dbReference>
<dbReference type="GO" id="GO:0005886">
    <property type="term" value="C:plasma membrane"/>
    <property type="evidence" value="ECO:0007669"/>
    <property type="project" value="UniProtKB-SubCell"/>
</dbReference>
<feature type="transmembrane region" description="Helical" evidence="11">
    <location>
        <begin position="168"/>
        <end position="192"/>
    </location>
</feature>
<reference evidence="16" key="1">
    <citation type="submission" date="2016-11" db="EMBL/GenBank/DDBJ databases">
        <authorList>
            <person name="Varghese N."/>
            <person name="Submissions S."/>
        </authorList>
    </citation>
    <scope>NUCLEOTIDE SEQUENCE [LARGE SCALE GENOMIC DNA]</scope>
    <source>
        <strain evidence="16">DSM 12906</strain>
    </source>
</reference>
<sequence length="595" mass="61769">MDLKDDARADEAAVKALPGVIAVVKAGGQFQVVIGNDVPLVHAEVVSAMEKGGVQPTEDTGEKRKRSPLDAFIELVSAIIHPILWPLAGAGLFKAFLQMFVTFGWLSTETTEYVVLNAASDSLLYFLPVLLAIPAAKRFKANQYTAVAIAGALVYPSLVNLANTDGLTLFGIPLLLMNYTSSLIPIIVAVWLQGYLERFLNKYLPSAIRNFTTPLLVLLIMVPVVLLSVGPITMIIAGGIGDGVTWLFAAAPWAAGAIMGGLWQVFVIFGLHWGLVPIMLEQLADGFSILAGPVLGAVLAQSAATLAVFLRTRDAAMKELAGPAALSAFLAGITEPAMYGVNLPRRLPLYFGIVGGAIGGIFAGIAGAGTTAFVFPSLIGIPAYLSTPSLPLLFIGVGIAVAVSFLLTFFWGVRDPKTPDSAETQPAPEEPEVAEPVPPIVAEDVTEVMVGAPVAGHLVPMAEIADAVFASGAMGTAVGIVPSNGTIVAPVAGKVVAAMPSGHAYGIKGANGVEVLVHIGIDTVNMKGEGFTPMVAKGDVVEAGQVLAEVDLDAIRAAGYDTTTIIVVTNTPKQKSVEAATGDVAANEPALLVRR</sequence>
<evidence type="ECO:0000256" key="11">
    <source>
        <dbReference type="SAM" id="Phobius"/>
    </source>
</evidence>
<dbReference type="InterPro" id="IPR001127">
    <property type="entry name" value="PTS_EIIA_1_perm"/>
</dbReference>
<dbReference type="NCBIfam" id="TIGR00830">
    <property type="entry name" value="PTBA"/>
    <property type="match status" value="1"/>
</dbReference>
<dbReference type="GO" id="GO:0015771">
    <property type="term" value="P:trehalose transport"/>
    <property type="evidence" value="ECO:0007669"/>
    <property type="project" value="TreeGrafter"/>
</dbReference>
<dbReference type="EMBL" id="FQZG01000035">
    <property type="protein sequence ID" value="SHJ26659.1"/>
    <property type="molecule type" value="Genomic_DNA"/>
</dbReference>
<comment type="caution">
    <text evidence="10">Lacks conserved residue(s) required for the propagation of feature annotation.</text>
</comment>
<dbReference type="Gene3D" id="3.30.1360.60">
    <property type="entry name" value="Glucose permease domain IIB"/>
    <property type="match status" value="1"/>
</dbReference>
<keyword evidence="5" id="KW-0808">Transferase</keyword>
<dbReference type="InterPro" id="IPR003352">
    <property type="entry name" value="PTS_EIIC"/>
</dbReference>
<protein>
    <submittedName>
        <fullName evidence="15">PTS system, beta-glucosides-specific IIC component</fullName>
    </submittedName>
</protein>
<dbReference type="NCBIfam" id="TIGR01995">
    <property type="entry name" value="PTS-II-ABC-beta"/>
    <property type="match status" value="1"/>
</dbReference>
<gene>
    <name evidence="15" type="ORF">SAMN02745244_02094</name>
</gene>
<dbReference type="PROSITE" id="PS51103">
    <property type="entry name" value="PTS_EIIC_TYPE_1"/>
    <property type="match status" value="1"/>
</dbReference>
<evidence type="ECO:0000256" key="4">
    <source>
        <dbReference type="ARBA" id="ARBA00022597"/>
    </source>
</evidence>
<dbReference type="SUPFAM" id="SSF55604">
    <property type="entry name" value="Glucose permease domain IIB"/>
    <property type="match status" value="1"/>
</dbReference>
<dbReference type="GO" id="GO:0008982">
    <property type="term" value="F:protein-N(PI)-phosphohistidine-sugar phosphotransferase activity"/>
    <property type="evidence" value="ECO:0007669"/>
    <property type="project" value="InterPro"/>
</dbReference>
<feature type="transmembrane region" description="Helical" evidence="11">
    <location>
        <begin position="72"/>
        <end position="93"/>
    </location>
</feature>
<keyword evidence="9 11" id="KW-0472">Membrane</keyword>
<evidence type="ECO:0000256" key="9">
    <source>
        <dbReference type="ARBA" id="ARBA00023136"/>
    </source>
</evidence>
<feature type="transmembrane region" description="Helical" evidence="11">
    <location>
        <begin position="144"/>
        <end position="162"/>
    </location>
</feature>
<dbReference type="SUPFAM" id="SSF51261">
    <property type="entry name" value="Duplicated hybrid motif"/>
    <property type="match status" value="1"/>
</dbReference>
<dbReference type="Pfam" id="PF02378">
    <property type="entry name" value="PTS_EIIC"/>
    <property type="match status" value="1"/>
</dbReference>
<dbReference type="PROSITE" id="PS51098">
    <property type="entry name" value="PTS_EIIB_TYPE_1"/>
    <property type="match status" value="1"/>
</dbReference>
<keyword evidence="2" id="KW-0813">Transport</keyword>
<keyword evidence="8 11" id="KW-1133">Transmembrane helix</keyword>
<dbReference type="FunFam" id="2.70.70.10:FF:000001">
    <property type="entry name" value="PTS system glucose-specific IIA component"/>
    <property type="match status" value="1"/>
</dbReference>